<evidence type="ECO:0000313" key="2">
    <source>
        <dbReference type="Proteomes" id="UP001222325"/>
    </source>
</evidence>
<sequence>MHIQISLDRRPNIDTPTVCLAGKRDNLAGVSCSISISACRQSPYLRGWLLLLVASVWITLSRPRYRSPHLPHVVRSYPGSSIRASINTFFFVAPSPRKCFLVCEARTASTSRSQTQNGSLSWGSESSGSRCGSKLGFSRISPDSGRLPGCISAWKKVEGRMCAWTAQVTGKLKFTQVVRCSTITPCRDMFPQGIHRPWADVWQVRLKAFGKHCWT</sequence>
<dbReference type="Proteomes" id="UP001222325">
    <property type="component" value="Unassembled WGS sequence"/>
</dbReference>
<accession>A0AAD6XU17</accession>
<dbReference type="AlphaFoldDB" id="A0AAD6XU17"/>
<dbReference type="EMBL" id="JARJCN010000012">
    <property type="protein sequence ID" value="KAJ7095708.1"/>
    <property type="molecule type" value="Genomic_DNA"/>
</dbReference>
<organism evidence="1 2">
    <name type="scientific">Mycena belliarum</name>
    <dbReference type="NCBI Taxonomy" id="1033014"/>
    <lineage>
        <taxon>Eukaryota</taxon>
        <taxon>Fungi</taxon>
        <taxon>Dikarya</taxon>
        <taxon>Basidiomycota</taxon>
        <taxon>Agaricomycotina</taxon>
        <taxon>Agaricomycetes</taxon>
        <taxon>Agaricomycetidae</taxon>
        <taxon>Agaricales</taxon>
        <taxon>Marasmiineae</taxon>
        <taxon>Mycenaceae</taxon>
        <taxon>Mycena</taxon>
    </lineage>
</organism>
<comment type="caution">
    <text evidence="1">The sequence shown here is derived from an EMBL/GenBank/DDBJ whole genome shotgun (WGS) entry which is preliminary data.</text>
</comment>
<protein>
    <submittedName>
        <fullName evidence="1">Uncharacterized protein</fullName>
    </submittedName>
</protein>
<reference evidence="1" key="1">
    <citation type="submission" date="2023-03" db="EMBL/GenBank/DDBJ databases">
        <title>Massive genome expansion in bonnet fungi (Mycena s.s.) driven by repeated elements and novel gene families across ecological guilds.</title>
        <authorList>
            <consortium name="Lawrence Berkeley National Laboratory"/>
            <person name="Harder C.B."/>
            <person name="Miyauchi S."/>
            <person name="Viragh M."/>
            <person name="Kuo A."/>
            <person name="Thoen E."/>
            <person name="Andreopoulos B."/>
            <person name="Lu D."/>
            <person name="Skrede I."/>
            <person name="Drula E."/>
            <person name="Henrissat B."/>
            <person name="Morin E."/>
            <person name="Kohler A."/>
            <person name="Barry K."/>
            <person name="LaButti K."/>
            <person name="Morin E."/>
            <person name="Salamov A."/>
            <person name="Lipzen A."/>
            <person name="Mereny Z."/>
            <person name="Hegedus B."/>
            <person name="Baldrian P."/>
            <person name="Stursova M."/>
            <person name="Weitz H."/>
            <person name="Taylor A."/>
            <person name="Grigoriev I.V."/>
            <person name="Nagy L.G."/>
            <person name="Martin F."/>
            <person name="Kauserud H."/>
        </authorList>
    </citation>
    <scope>NUCLEOTIDE SEQUENCE</scope>
    <source>
        <strain evidence="1">CBHHK173m</strain>
    </source>
</reference>
<evidence type="ECO:0000313" key="1">
    <source>
        <dbReference type="EMBL" id="KAJ7095708.1"/>
    </source>
</evidence>
<name>A0AAD6XU17_9AGAR</name>
<proteinExistence type="predicted"/>
<keyword evidence="2" id="KW-1185">Reference proteome</keyword>
<gene>
    <name evidence="1" type="ORF">B0H15DRAFT_826742</name>
</gene>